<dbReference type="KEGG" id="ncv:NCAV_1010"/>
<dbReference type="RefSeq" id="WP_103287098.1">
    <property type="nucleotide sequence ID" value="NZ_LT981265.1"/>
</dbReference>
<protein>
    <submittedName>
        <fullName evidence="1">Uncharacterized protein</fullName>
    </submittedName>
</protein>
<dbReference type="AlphaFoldDB" id="A0A2K5ARD2"/>
<keyword evidence="2" id="KW-1185">Reference proteome</keyword>
<dbReference type="EMBL" id="LT981265">
    <property type="protein sequence ID" value="SPC34187.1"/>
    <property type="molecule type" value="Genomic_DNA"/>
</dbReference>
<organism evidence="1 2">
    <name type="scientific">Candidatus Nitrosocaldus cavascurensis</name>
    <dbReference type="NCBI Taxonomy" id="2058097"/>
    <lineage>
        <taxon>Archaea</taxon>
        <taxon>Nitrososphaerota</taxon>
        <taxon>Nitrososphaeria</taxon>
        <taxon>Candidatus Nitrosocaldales</taxon>
        <taxon>Candidatus Nitrosocaldaceae</taxon>
        <taxon>Candidatus Nitrosocaldus</taxon>
    </lineage>
</organism>
<gene>
    <name evidence="1" type="ORF">NCAV_1010</name>
</gene>
<evidence type="ECO:0000313" key="2">
    <source>
        <dbReference type="Proteomes" id="UP000236248"/>
    </source>
</evidence>
<evidence type="ECO:0000313" key="1">
    <source>
        <dbReference type="EMBL" id="SPC34187.1"/>
    </source>
</evidence>
<name>A0A2K5ARD2_9ARCH</name>
<dbReference type="Proteomes" id="UP000236248">
    <property type="component" value="Chromosome NCAV"/>
</dbReference>
<accession>A0A2K5ARD2</accession>
<reference evidence="2" key="1">
    <citation type="submission" date="2018-01" db="EMBL/GenBank/DDBJ databases">
        <authorList>
            <person name="Kerou L M."/>
        </authorList>
    </citation>
    <scope>NUCLEOTIDE SEQUENCE [LARGE SCALE GENOMIC DNA]</scope>
    <source>
        <strain evidence="2">SCU2</strain>
    </source>
</reference>
<proteinExistence type="predicted"/>
<dbReference type="GeneID" id="41595049"/>
<sequence length="62" mass="7438">MKCLICEIDFAFDKGKGEGIRYRGKPICNECLLNLTVAFLDKHKERIKRYLRQEVMLEHYYP</sequence>